<dbReference type="STRING" id="81972.D7MNL8"/>
<name>D7MNL8_ARALL</name>
<organism evidence="3">
    <name type="scientific">Arabidopsis lyrata subsp. lyrata</name>
    <name type="common">Lyre-leaved rock-cress</name>
    <dbReference type="NCBI Taxonomy" id="81972"/>
    <lineage>
        <taxon>Eukaryota</taxon>
        <taxon>Viridiplantae</taxon>
        <taxon>Streptophyta</taxon>
        <taxon>Embryophyta</taxon>
        <taxon>Tracheophyta</taxon>
        <taxon>Spermatophyta</taxon>
        <taxon>Magnoliopsida</taxon>
        <taxon>eudicotyledons</taxon>
        <taxon>Gunneridae</taxon>
        <taxon>Pentapetalae</taxon>
        <taxon>rosids</taxon>
        <taxon>malvids</taxon>
        <taxon>Brassicales</taxon>
        <taxon>Brassicaceae</taxon>
        <taxon>Camelineae</taxon>
        <taxon>Arabidopsis</taxon>
    </lineage>
</organism>
<accession>D7MNL8</accession>
<sequence length="121" mass="13029">MSIGASTDPYTVSDSCQYSTTTRTHVSSALEAEAWAVLLALHQAQTCGFEAIHIFSDCQVLVKLLNSEDIHTDIHSILGDIRAICSSFKLSLFSFIPRLANGKADSVATCALQAIENNNVP</sequence>
<protein>
    <submittedName>
        <fullName evidence="2">Predicted protein</fullName>
    </submittedName>
</protein>
<dbReference type="InterPro" id="IPR044730">
    <property type="entry name" value="RNase_H-like_dom_plant"/>
</dbReference>
<dbReference type="InterPro" id="IPR002156">
    <property type="entry name" value="RNaseH_domain"/>
</dbReference>
<keyword evidence="3" id="KW-1185">Reference proteome</keyword>
<dbReference type="PANTHER" id="PTHR34146:SF3">
    <property type="entry name" value="POLYNUCLEOTIDYL TRANSFERASE, RIBONUCLEASE H-LIKE SUPERFAMILY PROTEIN"/>
    <property type="match status" value="1"/>
</dbReference>
<dbReference type="GO" id="GO:0004523">
    <property type="term" value="F:RNA-DNA hybrid ribonuclease activity"/>
    <property type="evidence" value="ECO:0007669"/>
    <property type="project" value="InterPro"/>
</dbReference>
<gene>
    <name evidence="2" type="ORF">ARALYDRAFT_683793</name>
</gene>
<dbReference type="SUPFAM" id="SSF53098">
    <property type="entry name" value="Ribonuclease H-like"/>
    <property type="match status" value="1"/>
</dbReference>
<feature type="domain" description="RNase H type-1" evidence="1">
    <location>
        <begin position="23"/>
        <end position="109"/>
    </location>
</feature>
<dbReference type="CDD" id="cd06222">
    <property type="entry name" value="RNase_H_like"/>
    <property type="match status" value="1"/>
</dbReference>
<evidence type="ECO:0000313" key="2">
    <source>
        <dbReference type="EMBL" id="EFH39896.1"/>
    </source>
</evidence>
<dbReference type="PANTHER" id="PTHR34146">
    <property type="entry name" value="POLYNUCLEOTIDYL TRANSFERASE, RIBONUCLEASE H-LIKE SUPERFAMILY PROTEIN-RELATED"/>
    <property type="match status" value="1"/>
</dbReference>
<dbReference type="Gramene" id="Al_scaffold_0008_613">
    <property type="protein sequence ID" value="Al_scaffold_0008_613"/>
    <property type="gene ID" value="Al_scaffold_0008_613"/>
</dbReference>
<dbReference type="Gene3D" id="3.30.420.10">
    <property type="entry name" value="Ribonuclease H-like superfamily/Ribonuclease H"/>
    <property type="match status" value="1"/>
</dbReference>
<evidence type="ECO:0000259" key="1">
    <source>
        <dbReference type="Pfam" id="PF13456"/>
    </source>
</evidence>
<proteinExistence type="predicted"/>
<dbReference type="Pfam" id="PF13456">
    <property type="entry name" value="RVT_3"/>
    <property type="match status" value="1"/>
</dbReference>
<dbReference type="eggNOG" id="KOG1075">
    <property type="taxonomic scope" value="Eukaryota"/>
</dbReference>
<dbReference type="GO" id="GO:0003676">
    <property type="term" value="F:nucleic acid binding"/>
    <property type="evidence" value="ECO:0007669"/>
    <property type="project" value="InterPro"/>
</dbReference>
<dbReference type="AlphaFoldDB" id="D7MNL8"/>
<dbReference type="InterPro" id="IPR012337">
    <property type="entry name" value="RNaseH-like_sf"/>
</dbReference>
<dbReference type="EMBL" id="GL348720">
    <property type="protein sequence ID" value="EFH39896.1"/>
    <property type="molecule type" value="Genomic_DNA"/>
</dbReference>
<dbReference type="HOGENOM" id="CLU_000680_5_3_1"/>
<reference evidence="3" key="1">
    <citation type="journal article" date="2011" name="Nat. Genet.">
        <title>The Arabidopsis lyrata genome sequence and the basis of rapid genome size change.</title>
        <authorList>
            <person name="Hu T.T."/>
            <person name="Pattyn P."/>
            <person name="Bakker E.G."/>
            <person name="Cao J."/>
            <person name="Cheng J.-F."/>
            <person name="Clark R.M."/>
            <person name="Fahlgren N."/>
            <person name="Fawcett J.A."/>
            <person name="Grimwood J."/>
            <person name="Gundlach H."/>
            <person name="Haberer G."/>
            <person name="Hollister J.D."/>
            <person name="Ossowski S."/>
            <person name="Ottilar R.P."/>
            <person name="Salamov A.A."/>
            <person name="Schneeberger K."/>
            <person name="Spannagl M."/>
            <person name="Wang X."/>
            <person name="Yang L."/>
            <person name="Nasrallah M.E."/>
            <person name="Bergelson J."/>
            <person name="Carrington J.C."/>
            <person name="Gaut B.S."/>
            <person name="Schmutz J."/>
            <person name="Mayer K.F.X."/>
            <person name="Van de Peer Y."/>
            <person name="Grigoriev I.V."/>
            <person name="Nordborg M."/>
            <person name="Weigel D."/>
            <person name="Guo Y.-L."/>
        </authorList>
    </citation>
    <scope>NUCLEOTIDE SEQUENCE [LARGE SCALE GENOMIC DNA]</scope>
    <source>
        <strain evidence="3">cv. MN47</strain>
    </source>
</reference>
<evidence type="ECO:0000313" key="3">
    <source>
        <dbReference type="Proteomes" id="UP000008694"/>
    </source>
</evidence>
<dbReference type="Proteomes" id="UP000008694">
    <property type="component" value="Unassembled WGS sequence"/>
</dbReference>
<dbReference type="InterPro" id="IPR036397">
    <property type="entry name" value="RNaseH_sf"/>
</dbReference>